<evidence type="ECO:0000256" key="1">
    <source>
        <dbReference type="SAM" id="MobiDB-lite"/>
    </source>
</evidence>
<dbReference type="Proteomes" id="UP000008022">
    <property type="component" value="Unassembled WGS sequence"/>
</dbReference>
<feature type="compositionally biased region" description="Low complexity" evidence="1">
    <location>
        <begin position="41"/>
        <end position="61"/>
    </location>
</feature>
<name>A0A0E0NXA7_ORYRU</name>
<evidence type="ECO:0000313" key="3">
    <source>
        <dbReference type="Proteomes" id="UP000008022"/>
    </source>
</evidence>
<keyword evidence="3" id="KW-1185">Reference proteome</keyword>
<feature type="region of interest" description="Disordered" evidence="1">
    <location>
        <begin position="1"/>
        <end position="61"/>
    </location>
</feature>
<reference evidence="3" key="1">
    <citation type="submission" date="2013-06" db="EMBL/GenBank/DDBJ databases">
        <authorList>
            <person name="Zhao Q."/>
        </authorList>
    </citation>
    <scope>NUCLEOTIDE SEQUENCE</scope>
    <source>
        <strain evidence="3">cv. W1943</strain>
    </source>
</reference>
<dbReference type="AlphaFoldDB" id="A0A0E0NXA7"/>
<feature type="compositionally biased region" description="Polar residues" evidence="1">
    <location>
        <begin position="11"/>
        <end position="35"/>
    </location>
</feature>
<feature type="region of interest" description="Disordered" evidence="1">
    <location>
        <begin position="75"/>
        <end position="107"/>
    </location>
</feature>
<evidence type="ECO:0000313" key="2">
    <source>
        <dbReference type="EnsemblPlants" id="ORUFI03G24130.1"/>
    </source>
</evidence>
<organism evidence="2 3">
    <name type="scientific">Oryza rufipogon</name>
    <name type="common">Brownbeard rice</name>
    <name type="synonym">Asian wild rice</name>
    <dbReference type="NCBI Taxonomy" id="4529"/>
    <lineage>
        <taxon>Eukaryota</taxon>
        <taxon>Viridiplantae</taxon>
        <taxon>Streptophyta</taxon>
        <taxon>Embryophyta</taxon>
        <taxon>Tracheophyta</taxon>
        <taxon>Spermatophyta</taxon>
        <taxon>Magnoliopsida</taxon>
        <taxon>Liliopsida</taxon>
        <taxon>Poales</taxon>
        <taxon>Poaceae</taxon>
        <taxon>BOP clade</taxon>
        <taxon>Oryzoideae</taxon>
        <taxon>Oryzeae</taxon>
        <taxon>Oryzinae</taxon>
        <taxon>Oryza</taxon>
    </lineage>
</organism>
<dbReference type="EnsemblPlants" id="ORUFI03G24130.1">
    <property type="protein sequence ID" value="ORUFI03G24130.1"/>
    <property type="gene ID" value="ORUFI03G24130"/>
</dbReference>
<reference evidence="2" key="2">
    <citation type="submission" date="2015-06" db="UniProtKB">
        <authorList>
            <consortium name="EnsemblPlants"/>
        </authorList>
    </citation>
    <scope>IDENTIFICATION</scope>
</reference>
<feature type="compositionally biased region" description="Low complexity" evidence="1">
    <location>
        <begin position="75"/>
        <end position="89"/>
    </location>
</feature>
<proteinExistence type="predicted"/>
<accession>A0A0E0NXA7</accession>
<dbReference type="HOGENOM" id="CLU_1621690_0_0_1"/>
<sequence length="164" mass="16562">MAVERVVTPPSKINKQSNVPGLKGSSNQQQSTMKQFNMPPTAVADSADQATSTATPAADQAHAAAADQALVGTAAADQAPAQVAMQVDDSPGPVTRSRSVASPVHASPFKANKRKAVVTRTAKKLIGGAAASADSTASCDGEAITAGQTCIPPATMPGHNQYRG</sequence>
<dbReference type="Gramene" id="ORUFI03G24130.1">
    <property type="protein sequence ID" value="ORUFI03G24130.1"/>
    <property type="gene ID" value="ORUFI03G24130"/>
</dbReference>
<protein>
    <submittedName>
        <fullName evidence="2">Uncharacterized protein</fullName>
    </submittedName>
</protein>